<comment type="caution">
    <text evidence="1">The sequence shown here is derived from an EMBL/GenBank/DDBJ whole genome shotgun (WGS) entry which is preliminary data.</text>
</comment>
<sequence>RDFFGQPTDTVGPLGVVSLTAQLVEDLFVPIGPGNLREAVRQGIPGLADVVPEGDSGRLGIAGSLVRSFGPGVRAEVNRALRNRKMMEFTDGAVDWDHAEPWQQRALLETDPDLQAELDLRREAAAERGSEAAEQTIIGDERRDELAAAQLNDDRLLQSGGINNRAWRLNNGERRQELRIRLDEIYGPGTLEDPQTPRDHYVNTIREHTDASDQVNWDAVDAWRATLSDEDNAYIDRNTGFPTSPMDELMRGYRREVVEFGYWDVRDESFKYIKGLVPALESFEDIESYMVDVRRRIMDVTEGRLARAELATLEDLAINAVVLKFADPADQTTELLEFIGEDTSDLRADLLDANPRLAALLVTLGYRDFGNFNADLREAMRLDLDAMNSEITGVDVADEQASPLSESKRIDPQTEQMAAAFAGGDSYGQIAIQFEQPSAEAVKKRLKRFAGGSPVELLRT</sequence>
<gene>
    <name evidence="1" type="ORF">LCGC14_1939330</name>
</gene>
<name>A0A0F9HZ79_9ZZZZ</name>
<reference evidence="1" key="1">
    <citation type="journal article" date="2015" name="Nature">
        <title>Complex archaea that bridge the gap between prokaryotes and eukaryotes.</title>
        <authorList>
            <person name="Spang A."/>
            <person name="Saw J.H."/>
            <person name="Jorgensen S.L."/>
            <person name="Zaremba-Niedzwiedzka K."/>
            <person name="Martijn J."/>
            <person name="Lind A.E."/>
            <person name="van Eijk R."/>
            <person name="Schleper C."/>
            <person name="Guy L."/>
            <person name="Ettema T.J."/>
        </authorList>
    </citation>
    <scope>NUCLEOTIDE SEQUENCE</scope>
</reference>
<feature type="non-terminal residue" evidence="1">
    <location>
        <position position="1"/>
    </location>
</feature>
<proteinExistence type="predicted"/>
<evidence type="ECO:0000313" key="1">
    <source>
        <dbReference type="EMBL" id="KKL86980.1"/>
    </source>
</evidence>
<dbReference type="EMBL" id="LAZR01020961">
    <property type="protein sequence ID" value="KKL86980.1"/>
    <property type="molecule type" value="Genomic_DNA"/>
</dbReference>
<accession>A0A0F9HZ79</accession>
<protein>
    <submittedName>
        <fullName evidence="1">Uncharacterized protein</fullName>
    </submittedName>
</protein>
<organism evidence="1">
    <name type="scientific">marine sediment metagenome</name>
    <dbReference type="NCBI Taxonomy" id="412755"/>
    <lineage>
        <taxon>unclassified sequences</taxon>
        <taxon>metagenomes</taxon>
        <taxon>ecological metagenomes</taxon>
    </lineage>
</organism>
<dbReference type="AlphaFoldDB" id="A0A0F9HZ79"/>